<proteinExistence type="predicted"/>
<keyword evidence="3" id="KW-1185">Reference proteome</keyword>
<feature type="compositionally biased region" description="Low complexity" evidence="1">
    <location>
        <begin position="93"/>
        <end position="105"/>
    </location>
</feature>
<feature type="compositionally biased region" description="Polar residues" evidence="1">
    <location>
        <begin position="20"/>
        <end position="29"/>
    </location>
</feature>
<reference evidence="2 3" key="1">
    <citation type="journal article" date="2020" name="Mol. Biol. Evol.">
        <title>Distinct Expression and Methylation Patterns for Genes with Different Fates following a Single Whole-Genome Duplication in Flowering Plants.</title>
        <authorList>
            <person name="Shi T."/>
            <person name="Rahmani R.S."/>
            <person name="Gugger P.F."/>
            <person name="Wang M."/>
            <person name="Li H."/>
            <person name="Zhang Y."/>
            <person name="Li Z."/>
            <person name="Wang Q."/>
            <person name="Van de Peer Y."/>
            <person name="Marchal K."/>
            <person name="Chen J."/>
        </authorList>
    </citation>
    <scope>NUCLEOTIDE SEQUENCE [LARGE SCALE GENOMIC DNA]</scope>
    <source>
        <tissue evidence="2">Leaf</tissue>
    </source>
</reference>
<accession>A0A822Y097</accession>
<evidence type="ECO:0000256" key="1">
    <source>
        <dbReference type="SAM" id="MobiDB-lite"/>
    </source>
</evidence>
<name>A0A822Y097_NELNU</name>
<sequence>MASKPESVRSPVFLMDKDSSPLQSAMPSNTDSMALQIPWNCPSFSDFRPGHLEFSTSNAGPASMTLRQTSRVSSSSKGRAAKNSSRAVRLMLASSAGNPSSSRSGRALEREDESARWRRVRRGQ</sequence>
<dbReference type="AlphaFoldDB" id="A0A822Y097"/>
<dbReference type="Proteomes" id="UP000607653">
    <property type="component" value="Unassembled WGS sequence"/>
</dbReference>
<feature type="compositionally biased region" description="Basic and acidic residues" evidence="1">
    <location>
        <begin position="106"/>
        <end position="116"/>
    </location>
</feature>
<organism evidence="2 3">
    <name type="scientific">Nelumbo nucifera</name>
    <name type="common">Sacred lotus</name>
    <dbReference type="NCBI Taxonomy" id="4432"/>
    <lineage>
        <taxon>Eukaryota</taxon>
        <taxon>Viridiplantae</taxon>
        <taxon>Streptophyta</taxon>
        <taxon>Embryophyta</taxon>
        <taxon>Tracheophyta</taxon>
        <taxon>Spermatophyta</taxon>
        <taxon>Magnoliopsida</taxon>
        <taxon>Proteales</taxon>
        <taxon>Nelumbonaceae</taxon>
        <taxon>Nelumbo</taxon>
    </lineage>
</organism>
<gene>
    <name evidence="2" type="ORF">HUJ06_026375</name>
</gene>
<evidence type="ECO:0000313" key="2">
    <source>
        <dbReference type="EMBL" id="DAD24911.1"/>
    </source>
</evidence>
<feature type="compositionally biased region" description="Polar residues" evidence="1">
    <location>
        <begin position="54"/>
        <end position="86"/>
    </location>
</feature>
<evidence type="ECO:0000313" key="3">
    <source>
        <dbReference type="Proteomes" id="UP000607653"/>
    </source>
</evidence>
<protein>
    <submittedName>
        <fullName evidence="2">Uncharacterized protein</fullName>
    </submittedName>
</protein>
<dbReference type="EMBL" id="DUZY01000001">
    <property type="protein sequence ID" value="DAD24911.1"/>
    <property type="molecule type" value="Genomic_DNA"/>
</dbReference>
<feature type="region of interest" description="Disordered" evidence="1">
    <location>
        <begin position="1"/>
        <end position="29"/>
    </location>
</feature>
<feature type="region of interest" description="Disordered" evidence="1">
    <location>
        <begin position="50"/>
        <end position="124"/>
    </location>
</feature>
<comment type="caution">
    <text evidence="2">The sequence shown here is derived from an EMBL/GenBank/DDBJ whole genome shotgun (WGS) entry which is preliminary data.</text>
</comment>